<comment type="caution">
    <text evidence="1">The sequence shown here is derived from an EMBL/GenBank/DDBJ whole genome shotgun (WGS) entry which is preliminary data.</text>
</comment>
<dbReference type="RefSeq" id="WP_089053912.1">
    <property type="nucleotide sequence ID" value="NZ_MUHA01000010.1"/>
</dbReference>
<name>A0A226I1S7_9FLAO</name>
<evidence type="ECO:0000313" key="1">
    <source>
        <dbReference type="EMBL" id="OXB00396.1"/>
    </source>
</evidence>
<dbReference type="EMBL" id="MUHA01000010">
    <property type="protein sequence ID" value="OXB00396.1"/>
    <property type="molecule type" value="Genomic_DNA"/>
</dbReference>
<evidence type="ECO:0000313" key="2">
    <source>
        <dbReference type="Proteomes" id="UP000198336"/>
    </source>
</evidence>
<dbReference type="PROSITE" id="PS51257">
    <property type="entry name" value="PROKAR_LIPOPROTEIN"/>
    <property type="match status" value="1"/>
</dbReference>
<proteinExistence type="predicted"/>
<accession>A0A226I1S7</accession>
<keyword evidence="2" id="KW-1185">Reference proteome</keyword>
<dbReference type="AlphaFoldDB" id="A0A226I1S7"/>
<sequence length="234" mass="27161">MKNILIYLILFISIAGCNKKIEQENTAELKDKQIRLFWNWFVANEERFSKVTNNDKVLKEILNHASTIEGGLAFEVNSIKNGIKSLTISADGVKQLIPTVQKMVEKSPKIKSWKFIAFRQKKDKKLSTEIIYLSDQLKLEPSKMKFFPIVENDSLQLIIYSPGINKENYNEIFYGGSVLLDNLVGEYKFMTQVDNYDFHNMPTRKEDLNQLTPLFELSAFIDNYDAMKNKNRVD</sequence>
<organism evidence="1 2">
    <name type="scientific">Flavobacterium oncorhynchi</name>
    <dbReference type="NCBI Taxonomy" id="728056"/>
    <lineage>
        <taxon>Bacteria</taxon>
        <taxon>Pseudomonadati</taxon>
        <taxon>Bacteroidota</taxon>
        <taxon>Flavobacteriia</taxon>
        <taxon>Flavobacteriales</taxon>
        <taxon>Flavobacteriaceae</taxon>
        <taxon>Flavobacterium</taxon>
    </lineage>
</organism>
<reference evidence="1 2" key="1">
    <citation type="submission" date="2016-11" db="EMBL/GenBank/DDBJ databases">
        <title>Whole genomes of Flavobacteriaceae.</title>
        <authorList>
            <person name="Stine C."/>
            <person name="Li C."/>
            <person name="Tadesse D."/>
        </authorList>
    </citation>
    <scope>NUCLEOTIDE SEQUENCE [LARGE SCALE GENOMIC DNA]</scope>
    <source>
        <strain evidence="1 2">CCUG 59446</strain>
    </source>
</reference>
<dbReference type="Proteomes" id="UP000198336">
    <property type="component" value="Unassembled WGS sequence"/>
</dbReference>
<protein>
    <submittedName>
        <fullName evidence="1">Uncharacterized protein</fullName>
    </submittedName>
</protein>
<gene>
    <name evidence="1" type="ORF">B0A75_08765</name>
</gene>